<dbReference type="InterPro" id="IPR036390">
    <property type="entry name" value="WH_DNA-bd_sf"/>
</dbReference>
<evidence type="ECO:0000313" key="2">
    <source>
        <dbReference type="EMBL" id="KUG10704.1"/>
    </source>
</evidence>
<feature type="domain" description="Methanogenesis regulatory protein FilR1 middle" evidence="1">
    <location>
        <begin position="125"/>
        <end position="254"/>
    </location>
</feature>
<dbReference type="InterPro" id="IPR013561">
    <property type="entry name" value="FilR1_middle_dom"/>
</dbReference>
<dbReference type="AlphaFoldDB" id="A0A0W8EPT1"/>
<comment type="caution">
    <text evidence="2">The sequence shown here is derived from an EMBL/GenBank/DDBJ whole genome shotgun (WGS) entry which is preliminary data.</text>
</comment>
<proteinExistence type="predicted"/>
<sequence>MGDIQALFRSRLQIQILLALAEGTRTLAELREVTGSSSQALIPKIRKLESGNFMEISEYEYHLTPIGRILTMKIQDIILYKSVTKKHKIFFDEHYVEAIPEAFLQDIGTLFHSEMISDTNVDIFNVYFNFLKAIADAEAVYILSPISSPAHTDAVLKRIKEGIYVETLVGRDLLAQLSTSSHFDRIRELASHTSSRILVLDDMPKLGLTVTDKCISLGLYKNDSVTYDTTTDLFSKDSQAVEWGMRLYRYYRDQAEELKLD</sequence>
<dbReference type="Pfam" id="PF08350">
    <property type="entry name" value="FilR1_middle"/>
    <property type="match status" value="1"/>
</dbReference>
<reference evidence="2" key="1">
    <citation type="journal article" date="2015" name="Proc. Natl. Acad. Sci. U.S.A.">
        <title>Networks of energetic and metabolic interactions define dynamics in microbial communities.</title>
        <authorList>
            <person name="Embree M."/>
            <person name="Liu J.K."/>
            <person name="Al-Bassam M.M."/>
            <person name="Zengler K."/>
        </authorList>
    </citation>
    <scope>NUCLEOTIDE SEQUENCE</scope>
</reference>
<accession>A0A0W8EPT1</accession>
<dbReference type="SUPFAM" id="SSF46785">
    <property type="entry name" value="Winged helix' DNA-binding domain"/>
    <property type="match status" value="1"/>
</dbReference>
<dbReference type="Gene3D" id="1.10.10.10">
    <property type="entry name" value="Winged helix-like DNA-binding domain superfamily/Winged helix DNA-binding domain"/>
    <property type="match status" value="1"/>
</dbReference>
<organism evidence="2">
    <name type="scientific">hydrocarbon metagenome</name>
    <dbReference type="NCBI Taxonomy" id="938273"/>
    <lineage>
        <taxon>unclassified sequences</taxon>
        <taxon>metagenomes</taxon>
        <taxon>ecological metagenomes</taxon>
    </lineage>
</organism>
<protein>
    <submittedName>
        <fullName evidence="2">Transcriptional regulator, arsr family</fullName>
    </submittedName>
</protein>
<dbReference type="PIRSF" id="PIRSF006692">
    <property type="entry name" value="TF_HTH_AF0396_prd"/>
    <property type="match status" value="1"/>
</dbReference>
<evidence type="ECO:0000259" key="1">
    <source>
        <dbReference type="Pfam" id="PF08350"/>
    </source>
</evidence>
<gene>
    <name evidence="2" type="ORF">ASZ90_016527</name>
</gene>
<dbReference type="InterPro" id="IPR036388">
    <property type="entry name" value="WH-like_DNA-bd_sf"/>
</dbReference>
<dbReference type="EMBL" id="LNQE01001737">
    <property type="protein sequence ID" value="KUG10704.1"/>
    <property type="molecule type" value="Genomic_DNA"/>
</dbReference>
<dbReference type="InterPro" id="IPR016490">
    <property type="entry name" value="Tscrpt_reg_HTH_AF0396-typ3"/>
</dbReference>
<name>A0A0W8EPT1_9ZZZZ</name>